<protein>
    <submittedName>
        <fullName evidence="2">Uncharacterized protein</fullName>
    </submittedName>
</protein>
<dbReference type="WBParaSite" id="JU765_v2.g14366.t1">
    <property type="protein sequence ID" value="JU765_v2.g14366.t1"/>
    <property type="gene ID" value="JU765_v2.g14366"/>
</dbReference>
<accession>A0AC34QAB7</accession>
<evidence type="ECO:0000313" key="1">
    <source>
        <dbReference type="Proteomes" id="UP000887576"/>
    </source>
</evidence>
<name>A0AC34QAB7_9BILA</name>
<sequence>MALTMVTHGQQTLPPKEASLFRKCVKLYEQKQHKNSLRCIKQILQNPACQEHGETLSMKALILDVTGHHPESVELAHRALKNDVKSHVCWHIFGMIKRSDKKYDESMRALKRSLQLSPDNPQILRDLALIQVHTRDFRGYQESRYALLRMKPNNRQAWMSFIVAAYLAKDYETALKGLSEYKRPLIQNPDANSAELFELQQFEVRLYEESGNLDKAVEAATDSSCPFLDQTVLHETLGRLYFKQGKLDEAAKEYEELIKRNPEQGKYYKSL</sequence>
<reference evidence="2" key="1">
    <citation type="submission" date="2022-11" db="UniProtKB">
        <authorList>
            <consortium name="WormBaseParasite"/>
        </authorList>
    </citation>
    <scope>IDENTIFICATION</scope>
</reference>
<proteinExistence type="predicted"/>
<dbReference type="Proteomes" id="UP000887576">
    <property type="component" value="Unplaced"/>
</dbReference>
<evidence type="ECO:0000313" key="2">
    <source>
        <dbReference type="WBParaSite" id="JU765_v2.g14366.t1"/>
    </source>
</evidence>
<organism evidence="1 2">
    <name type="scientific">Panagrolaimus sp. JU765</name>
    <dbReference type="NCBI Taxonomy" id="591449"/>
    <lineage>
        <taxon>Eukaryota</taxon>
        <taxon>Metazoa</taxon>
        <taxon>Ecdysozoa</taxon>
        <taxon>Nematoda</taxon>
        <taxon>Chromadorea</taxon>
        <taxon>Rhabditida</taxon>
        <taxon>Tylenchina</taxon>
        <taxon>Panagrolaimomorpha</taxon>
        <taxon>Panagrolaimoidea</taxon>
        <taxon>Panagrolaimidae</taxon>
        <taxon>Panagrolaimus</taxon>
    </lineage>
</organism>